<evidence type="ECO:0000256" key="1">
    <source>
        <dbReference type="ARBA" id="ARBA00001966"/>
    </source>
</evidence>
<dbReference type="Pfam" id="PF02467">
    <property type="entry name" value="Whib"/>
    <property type="match status" value="1"/>
</dbReference>
<comment type="subcellular location">
    <subcellularLocation>
        <location evidence="2">Cytoplasm</location>
    </subcellularLocation>
</comment>
<proteinExistence type="inferred from homology"/>
<dbReference type="InterPro" id="IPR003482">
    <property type="entry name" value="Whib"/>
</dbReference>
<evidence type="ECO:0000256" key="8">
    <source>
        <dbReference type="ARBA" id="ARBA00023015"/>
    </source>
</evidence>
<evidence type="ECO:0000256" key="4">
    <source>
        <dbReference type="ARBA" id="ARBA00022485"/>
    </source>
</evidence>
<accession>A0ABW1F2Y2</accession>
<comment type="cofactor">
    <cofactor evidence="1">
        <name>[4Fe-4S] cluster</name>
        <dbReference type="ChEBI" id="CHEBI:49883"/>
    </cofactor>
</comment>
<keyword evidence="10" id="KW-1015">Disulfide bond</keyword>
<evidence type="ECO:0000256" key="10">
    <source>
        <dbReference type="ARBA" id="ARBA00023157"/>
    </source>
</evidence>
<evidence type="ECO:0000256" key="6">
    <source>
        <dbReference type="ARBA" id="ARBA00023004"/>
    </source>
</evidence>
<dbReference type="InterPro" id="IPR034768">
    <property type="entry name" value="4FE4S_WBL"/>
</dbReference>
<keyword evidence="9" id="KW-0238">DNA-binding</keyword>
<evidence type="ECO:0000256" key="11">
    <source>
        <dbReference type="ARBA" id="ARBA00023163"/>
    </source>
</evidence>
<name>A0ABW1F2Y2_9ACTN</name>
<keyword evidence="8" id="KW-0805">Transcription regulation</keyword>
<sequence>MKIRIRDGAERVDIPLRYRAPAAVTAQVTANSADTVIDMIAIERALSGEMPRPKLRVLEAHLAWSLITSPPREAPDRPVADLLGVADRTVVRWRNKQTRAVGPDQAPGGGEMKDRWEDRALCRGGDIEAFFPRGDVGTAARAVYREAVSVCSKCPVAEACLRFALQAEGATPAKSRSGVFGGCTPQERFALYKQRVENARAA</sequence>
<evidence type="ECO:0000256" key="2">
    <source>
        <dbReference type="ARBA" id="ARBA00004496"/>
    </source>
</evidence>
<keyword evidence="4" id="KW-0004">4Fe-4S</keyword>
<reference evidence="14" key="1">
    <citation type="journal article" date="2019" name="Int. J. Syst. Evol. Microbiol.">
        <title>The Global Catalogue of Microorganisms (GCM) 10K type strain sequencing project: providing services to taxonomists for standard genome sequencing and annotation.</title>
        <authorList>
            <consortium name="The Broad Institute Genomics Platform"/>
            <consortium name="The Broad Institute Genome Sequencing Center for Infectious Disease"/>
            <person name="Wu L."/>
            <person name="Ma J."/>
        </authorList>
    </citation>
    <scope>NUCLEOTIDE SEQUENCE [LARGE SCALE GENOMIC DNA]</scope>
    <source>
        <strain evidence="14">CGMCC 4.1469</strain>
    </source>
</reference>
<keyword evidence="11" id="KW-0804">Transcription</keyword>
<comment type="similarity">
    <text evidence="3">Belongs to the WhiB family.</text>
</comment>
<organism evidence="13 14">
    <name type="scientific">Kitasatospora aburaviensis</name>
    <dbReference type="NCBI Taxonomy" id="67265"/>
    <lineage>
        <taxon>Bacteria</taxon>
        <taxon>Bacillati</taxon>
        <taxon>Actinomycetota</taxon>
        <taxon>Actinomycetes</taxon>
        <taxon>Kitasatosporales</taxon>
        <taxon>Streptomycetaceae</taxon>
        <taxon>Kitasatospora</taxon>
    </lineage>
</organism>
<dbReference type="PROSITE" id="PS51674">
    <property type="entry name" value="4FE4S_WBL"/>
    <property type="match status" value="1"/>
</dbReference>
<dbReference type="Proteomes" id="UP001596067">
    <property type="component" value="Unassembled WGS sequence"/>
</dbReference>
<feature type="domain" description="4Fe-4S Wbl-type" evidence="12">
    <location>
        <begin position="121"/>
        <end position="190"/>
    </location>
</feature>
<dbReference type="EMBL" id="JBHSOD010000041">
    <property type="protein sequence ID" value="MFC5888521.1"/>
    <property type="molecule type" value="Genomic_DNA"/>
</dbReference>
<protein>
    <submittedName>
        <fullName evidence="13">WhiB family transcriptional regulator</fullName>
    </submittedName>
</protein>
<keyword evidence="6" id="KW-0408">Iron</keyword>
<evidence type="ECO:0000256" key="3">
    <source>
        <dbReference type="ARBA" id="ARBA00006597"/>
    </source>
</evidence>
<evidence type="ECO:0000313" key="13">
    <source>
        <dbReference type="EMBL" id="MFC5888521.1"/>
    </source>
</evidence>
<gene>
    <name evidence="13" type="ORF">ACFP0N_26495</name>
</gene>
<keyword evidence="5" id="KW-0479">Metal-binding</keyword>
<evidence type="ECO:0000256" key="5">
    <source>
        <dbReference type="ARBA" id="ARBA00022723"/>
    </source>
</evidence>
<evidence type="ECO:0000256" key="7">
    <source>
        <dbReference type="ARBA" id="ARBA00023014"/>
    </source>
</evidence>
<keyword evidence="14" id="KW-1185">Reference proteome</keyword>
<evidence type="ECO:0000256" key="9">
    <source>
        <dbReference type="ARBA" id="ARBA00023125"/>
    </source>
</evidence>
<evidence type="ECO:0000313" key="14">
    <source>
        <dbReference type="Proteomes" id="UP001596067"/>
    </source>
</evidence>
<comment type="caution">
    <text evidence="13">The sequence shown here is derived from an EMBL/GenBank/DDBJ whole genome shotgun (WGS) entry which is preliminary data.</text>
</comment>
<keyword evidence="7" id="KW-0411">Iron-sulfur</keyword>
<dbReference type="RefSeq" id="WP_313763563.1">
    <property type="nucleotide sequence ID" value="NZ_BAAAVH010000113.1"/>
</dbReference>
<dbReference type="PANTHER" id="PTHR38839">
    <property type="entry name" value="TRANSCRIPTIONAL REGULATOR WHID-RELATED"/>
    <property type="match status" value="1"/>
</dbReference>
<evidence type="ECO:0000259" key="12">
    <source>
        <dbReference type="PROSITE" id="PS51674"/>
    </source>
</evidence>